<feature type="compositionally biased region" description="Low complexity" evidence="1">
    <location>
        <begin position="207"/>
        <end position="221"/>
    </location>
</feature>
<feature type="compositionally biased region" description="Basic residues" evidence="1">
    <location>
        <begin position="1"/>
        <end position="27"/>
    </location>
</feature>
<feature type="non-terminal residue" evidence="2">
    <location>
        <position position="339"/>
    </location>
</feature>
<feature type="compositionally biased region" description="Basic and acidic residues" evidence="1">
    <location>
        <begin position="179"/>
        <end position="190"/>
    </location>
</feature>
<feature type="compositionally biased region" description="Basic residues" evidence="1">
    <location>
        <begin position="265"/>
        <end position="274"/>
    </location>
</feature>
<feature type="compositionally biased region" description="Basic and acidic residues" evidence="1">
    <location>
        <begin position="160"/>
        <end position="170"/>
    </location>
</feature>
<name>A0A6J4PY39_9BACT</name>
<evidence type="ECO:0000256" key="1">
    <source>
        <dbReference type="SAM" id="MobiDB-lite"/>
    </source>
</evidence>
<feature type="compositionally biased region" description="Basic and acidic residues" evidence="1">
    <location>
        <begin position="46"/>
        <end position="66"/>
    </location>
</feature>
<evidence type="ECO:0000313" key="2">
    <source>
        <dbReference type="EMBL" id="CAA9422604.1"/>
    </source>
</evidence>
<organism evidence="2">
    <name type="scientific">uncultured Phycisphaerae bacterium</name>
    <dbReference type="NCBI Taxonomy" id="904963"/>
    <lineage>
        <taxon>Bacteria</taxon>
        <taxon>Pseudomonadati</taxon>
        <taxon>Planctomycetota</taxon>
        <taxon>Phycisphaerae</taxon>
        <taxon>environmental samples</taxon>
    </lineage>
</organism>
<accession>A0A6J4PY39</accession>
<feature type="non-terminal residue" evidence="2">
    <location>
        <position position="1"/>
    </location>
</feature>
<reference evidence="2" key="1">
    <citation type="submission" date="2020-02" db="EMBL/GenBank/DDBJ databases">
        <authorList>
            <person name="Meier V. D."/>
        </authorList>
    </citation>
    <scope>NUCLEOTIDE SEQUENCE</scope>
    <source>
        <strain evidence="2">AVDCRST_MAG64</strain>
    </source>
</reference>
<feature type="region of interest" description="Disordered" evidence="1">
    <location>
        <begin position="148"/>
        <end position="307"/>
    </location>
</feature>
<feature type="compositionally biased region" description="Basic and acidic residues" evidence="1">
    <location>
        <begin position="79"/>
        <end position="89"/>
    </location>
</feature>
<feature type="compositionally biased region" description="Basic residues" evidence="1">
    <location>
        <begin position="96"/>
        <end position="113"/>
    </location>
</feature>
<feature type="compositionally biased region" description="Basic residues" evidence="1">
    <location>
        <begin position="232"/>
        <end position="242"/>
    </location>
</feature>
<proteinExistence type="predicted"/>
<feature type="compositionally biased region" description="Basic and acidic residues" evidence="1">
    <location>
        <begin position="222"/>
        <end position="231"/>
    </location>
</feature>
<feature type="compositionally biased region" description="Basic residues" evidence="1">
    <location>
        <begin position="69"/>
        <end position="78"/>
    </location>
</feature>
<dbReference type="EMBL" id="CADCUQ010000680">
    <property type="protein sequence ID" value="CAA9422604.1"/>
    <property type="molecule type" value="Genomic_DNA"/>
</dbReference>
<sequence length="339" mass="37489">RRRRRPGVHDRLRGRRRHGRLSGRRVRQAGVDARLPVRAGGQVLRGRHDGHADRGRRPRVHAEPLGRRLLPRRRHRQGRVVDERPEAARHAGPRVGVRRRAARVRKRAGAQRRRGGDGAGQGHRQGPVAVGEEGRRVFHALAGAVRPGAAGGPRVGPVVRGREPADREGGLARPVGDPVRGERGRPDRGRRPPVPQQRVRQGGGAVQGRPAAAAAGTVEVEGAAHADERGRTVRRAPLRNRWRHDGPGGAQVRRAEHRRREVGRTRLRHRHGDPRRREADRAQRRRRTVRGPGHAGGVQAGRPGAGARRQVLDCAGAVRRQDLLPELEGADRLRRRAKV</sequence>
<feature type="region of interest" description="Disordered" evidence="1">
    <location>
        <begin position="1"/>
        <end position="128"/>
    </location>
</feature>
<dbReference type="AlphaFoldDB" id="A0A6J4PY39"/>
<protein>
    <submittedName>
        <fullName evidence="2">Uncharacterized protein</fullName>
    </submittedName>
</protein>
<gene>
    <name evidence="2" type="ORF">AVDCRST_MAG64-2981</name>
</gene>